<protein>
    <submittedName>
        <fullName evidence="2">Uncharacterized protein</fullName>
    </submittedName>
</protein>
<comment type="caution">
    <text evidence="2">The sequence shown here is derived from an EMBL/GenBank/DDBJ whole genome shotgun (WGS) entry which is preliminary data.</text>
</comment>
<evidence type="ECO:0000313" key="2">
    <source>
        <dbReference type="EMBL" id="OQD67405.1"/>
    </source>
</evidence>
<proteinExistence type="predicted"/>
<feature type="region of interest" description="Disordered" evidence="1">
    <location>
        <begin position="1"/>
        <end position="43"/>
    </location>
</feature>
<dbReference type="AlphaFoldDB" id="A0A1V6NRN7"/>
<keyword evidence="3" id="KW-1185">Reference proteome</keyword>
<accession>A0A1V6NRN7</accession>
<dbReference type="Proteomes" id="UP000191522">
    <property type="component" value="Unassembled WGS sequence"/>
</dbReference>
<name>A0A1V6NRN7_PENDC</name>
<feature type="compositionally biased region" description="Polar residues" evidence="1">
    <location>
        <begin position="1"/>
        <end position="15"/>
    </location>
</feature>
<reference evidence="3" key="1">
    <citation type="journal article" date="2017" name="Nat. Microbiol.">
        <title>Global analysis of biosynthetic gene clusters reveals vast potential of secondary metabolite production in Penicillium species.</title>
        <authorList>
            <person name="Nielsen J.C."/>
            <person name="Grijseels S."/>
            <person name="Prigent S."/>
            <person name="Ji B."/>
            <person name="Dainat J."/>
            <person name="Nielsen K.F."/>
            <person name="Frisvad J.C."/>
            <person name="Workman M."/>
            <person name="Nielsen J."/>
        </authorList>
    </citation>
    <scope>NUCLEOTIDE SEQUENCE [LARGE SCALE GENOMIC DNA]</scope>
    <source>
        <strain evidence="3">IBT 11843</strain>
    </source>
</reference>
<organism evidence="2 3">
    <name type="scientific">Penicillium decumbens</name>
    <dbReference type="NCBI Taxonomy" id="69771"/>
    <lineage>
        <taxon>Eukaryota</taxon>
        <taxon>Fungi</taxon>
        <taxon>Dikarya</taxon>
        <taxon>Ascomycota</taxon>
        <taxon>Pezizomycotina</taxon>
        <taxon>Eurotiomycetes</taxon>
        <taxon>Eurotiomycetidae</taxon>
        <taxon>Eurotiales</taxon>
        <taxon>Aspergillaceae</taxon>
        <taxon>Penicillium</taxon>
    </lineage>
</organism>
<dbReference type="EMBL" id="MDYL01000037">
    <property type="protein sequence ID" value="OQD67405.1"/>
    <property type="molecule type" value="Genomic_DNA"/>
</dbReference>
<sequence length="43" mass="4767">MLLSLITSSLNTPDSYTADDDDAQSHQSEDDFQDFEDPAMDNA</sequence>
<evidence type="ECO:0000256" key="1">
    <source>
        <dbReference type="SAM" id="MobiDB-lite"/>
    </source>
</evidence>
<gene>
    <name evidence="2" type="ORF">PENDEC_c037G00317</name>
</gene>
<feature type="compositionally biased region" description="Acidic residues" evidence="1">
    <location>
        <begin position="30"/>
        <end position="43"/>
    </location>
</feature>
<evidence type="ECO:0000313" key="3">
    <source>
        <dbReference type="Proteomes" id="UP000191522"/>
    </source>
</evidence>